<dbReference type="AlphaFoldDB" id="A0A385TH69"/>
<proteinExistence type="predicted"/>
<dbReference type="InterPro" id="IPR036116">
    <property type="entry name" value="FN3_sf"/>
</dbReference>
<dbReference type="KEGG" id="plw:D5F53_05725"/>
<evidence type="ECO:0000313" key="3">
    <source>
        <dbReference type="Proteomes" id="UP000266552"/>
    </source>
</evidence>
<dbReference type="EMBL" id="CP032412">
    <property type="protein sequence ID" value="AYB42811.1"/>
    <property type="molecule type" value="Genomic_DNA"/>
</dbReference>
<dbReference type="PROSITE" id="PS50853">
    <property type="entry name" value="FN3"/>
    <property type="match status" value="1"/>
</dbReference>
<reference evidence="2 3" key="1">
    <citation type="submission" date="2018-09" db="EMBL/GenBank/DDBJ databases">
        <title>Genome Sequence of Paenibacillus lautus Strain E7593-69, Azo Dye-Degrading Bacteria, Isolated from Commercial Tattoo Inks.</title>
        <authorList>
            <person name="Nho S.W."/>
            <person name="Kim S.-J."/>
            <person name="Kweon O."/>
            <person name="Cerniglia C.E."/>
        </authorList>
    </citation>
    <scope>NUCLEOTIDE SEQUENCE [LARGE SCALE GENOMIC DNA]</scope>
    <source>
        <strain evidence="2 3">E7593-69</strain>
    </source>
</reference>
<dbReference type="InterPro" id="IPR024655">
    <property type="entry name" value="Asl1_glyco_hydro_catalytic"/>
</dbReference>
<dbReference type="Gene3D" id="3.20.20.80">
    <property type="entry name" value="Glycosidases"/>
    <property type="match status" value="1"/>
</dbReference>
<evidence type="ECO:0000313" key="2">
    <source>
        <dbReference type="EMBL" id="AYB42811.1"/>
    </source>
</evidence>
<keyword evidence="3" id="KW-1185">Reference proteome</keyword>
<gene>
    <name evidence="2" type="ORF">D5F53_05725</name>
</gene>
<dbReference type="Gene3D" id="2.60.40.10">
    <property type="entry name" value="Immunoglobulins"/>
    <property type="match status" value="1"/>
</dbReference>
<dbReference type="CDD" id="cd00063">
    <property type="entry name" value="FN3"/>
    <property type="match status" value="1"/>
</dbReference>
<dbReference type="InterPro" id="IPR013783">
    <property type="entry name" value="Ig-like_fold"/>
</dbReference>
<dbReference type="InterPro" id="IPR017853">
    <property type="entry name" value="GH"/>
</dbReference>
<dbReference type="InterPro" id="IPR003961">
    <property type="entry name" value="FN3_dom"/>
</dbReference>
<sequence>MSKERRWLGGILSFFIFAGILTTPTSIQAEDNVSTINIDTTSVVNSDFLGIGAEYDPFHFMPESVEAGFNEHWWEMEKRRLAKVKPNLVRVWYQIDWMEPANDNNDPNIIDWSGMQTESVKMQAVYRVLDYLKAQDIDVILVAGWKMNADVRSWLGFSGLQKPETSAPTDLNEWAEWVSATLQQLIVNKGYDNIKYVMSYNEPNLGDFETPASINQKEYYEDMYRAIHNRLVTDGIRSEVKLLGPDESSGLDWMQHAVQNMNDILDIYEGHAYGKEYDTMDSWTTERLALVEPTGKPLMTTEFAAPGDKTTYQNAVELADLMVSGMRSGNSGMLMWRLADQFLVDPLNFLDSSAYGTWPWLPDSAVPRYTYYTFSLFTRFGGAHSQVLLTETDDPDLHVTSLKRLDGEYSVFVVNKSLHSSKSVSIEFSNHVGKTFRRHLFSDAITPTASATIIPSDTLWNSVATSFNDASIPANSVAVYTSVPEPVQIEIAPDEVSAAPGASITFEGNVYGAAPGIEWSVAGGPTYGVIDNQGVYTAPAIVPSMPEALVKAKINGEQDFAVIRFQVTGASALGDDGSIKLNWSPSMGASGYNVKRSQTRGGPYSTIAGQVSATEYIDAGLANGQTYYYVVSAVSSTGEGADSKEVSAMPTSNAMEDDFNDNQIDSAKWSVINRGLRSSLPTQIVASEANGVLTFNGSTGINYWSGKAVESVLPFHASATEPLTVQVDRISLSGTGTGQRSGLWLYVSGSEYLRFSQNKDTGVWAYNLNGGSDTLVLADNNLGNHEMKLVHDGSHVHIYVDDIKYKSVPVAWSSNMKVVLSAEARADGDSIQVVYDNLSVSSGSP</sequence>
<evidence type="ECO:0000259" key="1">
    <source>
        <dbReference type="PROSITE" id="PS50853"/>
    </source>
</evidence>
<feature type="domain" description="Fibronectin type-III" evidence="1">
    <location>
        <begin position="561"/>
        <end position="654"/>
    </location>
</feature>
<dbReference type="Proteomes" id="UP000266552">
    <property type="component" value="Chromosome"/>
</dbReference>
<dbReference type="SUPFAM" id="SSF49265">
    <property type="entry name" value="Fibronectin type III"/>
    <property type="match status" value="1"/>
</dbReference>
<accession>A0A385TH69</accession>
<protein>
    <recommendedName>
        <fullName evidence="1">Fibronectin type-III domain-containing protein</fullName>
    </recommendedName>
</protein>
<dbReference type="Pfam" id="PF11790">
    <property type="entry name" value="Glyco_hydro_cc"/>
    <property type="match status" value="1"/>
</dbReference>
<dbReference type="SUPFAM" id="SSF51445">
    <property type="entry name" value="(Trans)glycosidases"/>
    <property type="match status" value="1"/>
</dbReference>
<dbReference type="RefSeq" id="WP_119846876.1">
    <property type="nucleotide sequence ID" value="NZ_CP032412.1"/>
</dbReference>
<name>A0A385TH69_PAELA</name>
<organism evidence="2 3">
    <name type="scientific">Paenibacillus lautus</name>
    <name type="common">Bacillus lautus</name>
    <dbReference type="NCBI Taxonomy" id="1401"/>
    <lineage>
        <taxon>Bacteria</taxon>
        <taxon>Bacillati</taxon>
        <taxon>Bacillota</taxon>
        <taxon>Bacilli</taxon>
        <taxon>Bacillales</taxon>
        <taxon>Paenibacillaceae</taxon>
        <taxon>Paenibacillus</taxon>
    </lineage>
</organism>